<keyword evidence="2" id="KW-1185">Reference proteome</keyword>
<protein>
    <submittedName>
        <fullName evidence="1">Uncharacterized protein</fullName>
    </submittedName>
</protein>
<comment type="caution">
    <text evidence="1">The sequence shown here is derived from an EMBL/GenBank/DDBJ whole genome shotgun (WGS) entry which is preliminary data.</text>
</comment>
<sequence>MFPVESPSYAHSNFVSSGHACARPCNVAWECPPSRGRATDAREKESPLLVYDPKVEGREPGVGSNRTNGWRKNHVTLLIAVGSVELPGHVRPRLTYSIRVVFHIDTTRSEAVSRNKTRFRTRVAGARCVGALDPVINKRGYWTLCVSYPKDPSSTCNK</sequence>
<dbReference type="AlphaFoldDB" id="A0A2I0JPZ9"/>
<name>A0A2I0JPZ9_PUNGR</name>
<accession>A0A2I0JPZ9</accession>
<dbReference type="Proteomes" id="UP000233551">
    <property type="component" value="Unassembled WGS sequence"/>
</dbReference>
<dbReference type="EMBL" id="PGOL01001504">
    <property type="protein sequence ID" value="PKI57556.1"/>
    <property type="molecule type" value="Genomic_DNA"/>
</dbReference>
<organism evidence="1 2">
    <name type="scientific">Punica granatum</name>
    <name type="common">Pomegranate</name>
    <dbReference type="NCBI Taxonomy" id="22663"/>
    <lineage>
        <taxon>Eukaryota</taxon>
        <taxon>Viridiplantae</taxon>
        <taxon>Streptophyta</taxon>
        <taxon>Embryophyta</taxon>
        <taxon>Tracheophyta</taxon>
        <taxon>Spermatophyta</taxon>
        <taxon>Magnoliopsida</taxon>
        <taxon>eudicotyledons</taxon>
        <taxon>Gunneridae</taxon>
        <taxon>Pentapetalae</taxon>
        <taxon>rosids</taxon>
        <taxon>malvids</taxon>
        <taxon>Myrtales</taxon>
        <taxon>Lythraceae</taxon>
        <taxon>Punica</taxon>
    </lineage>
</organism>
<gene>
    <name evidence="1" type="ORF">CRG98_022027</name>
</gene>
<proteinExistence type="predicted"/>
<evidence type="ECO:0000313" key="1">
    <source>
        <dbReference type="EMBL" id="PKI57556.1"/>
    </source>
</evidence>
<reference evidence="1 2" key="1">
    <citation type="submission" date="2017-11" db="EMBL/GenBank/DDBJ databases">
        <title>De-novo sequencing of pomegranate (Punica granatum L.) genome.</title>
        <authorList>
            <person name="Akparov Z."/>
            <person name="Amiraslanov A."/>
            <person name="Hajiyeva S."/>
            <person name="Abbasov M."/>
            <person name="Kaur K."/>
            <person name="Hamwieh A."/>
            <person name="Solovyev V."/>
            <person name="Salamov A."/>
            <person name="Braich B."/>
            <person name="Kosarev P."/>
            <person name="Mahmoud A."/>
            <person name="Hajiyev E."/>
            <person name="Babayeva S."/>
            <person name="Izzatullayeva V."/>
            <person name="Mammadov A."/>
            <person name="Mammadov A."/>
            <person name="Sharifova S."/>
            <person name="Ojaghi J."/>
            <person name="Eynullazada K."/>
            <person name="Bayramov B."/>
            <person name="Abdulazimova A."/>
            <person name="Shahmuradov I."/>
        </authorList>
    </citation>
    <scope>NUCLEOTIDE SEQUENCE [LARGE SCALE GENOMIC DNA]</scope>
    <source>
        <strain evidence="2">cv. AG2017</strain>
        <tissue evidence="1">Leaf</tissue>
    </source>
</reference>
<evidence type="ECO:0000313" key="2">
    <source>
        <dbReference type="Proteomes" id="UP000233551"/>
    </source>
</evidence>